<dbReference type="Proteomes" id="UP001159427">
    <property type="component" value="Unassembled WGS sequence"/>
</dbReference>
<accession>A0ABN8RFG8</accession>
<name>A0ABN8RFG8_9CNID</name>
<keyword evidence="3" id="KW-1185">Reference proteome</keyword>
<evidence type="ECO:0000313" key="3">
    <source>
        <dbReference type="Proteomes" id="UP001159427"/>
    </source>
</evidence>
<proteinExistence type="predicted"/>
<keyword evidence="1" id="KW-0812">Transmembrane</keyword>
<organism evidence="2 3">
    <name type="scientific">Porites evermanni</name>
    <dbReference type="NCBI Taxonomy" id="104178"/>
    <lineage>
        <taxon>Eukaryota</taxon>
        <taxon>Metazoa</taxon>
        <taxon>Cnidaria</taxon>
        <taxon>Anthozoa</taxon>
        <taxon>Hexacorallia</taxon>
        <taxon>Scleractinia</taxon>
        <taxon>Fungiina</taxon>
        <taxon>Poritidae</taxon>
        <taxon>Porites</taxon>
    </lineage>
</organism>
<evidence type="ECO:0000256" key="1">
    <source>
        <dbReference type="SAM" id="Phobius"/>
    </source>
</evidence>
<evidence type="ECO:0008006" key="4">
    <source>
        <dbReference type="Google" id="ProtNLM"/>
    </source>
</evidence>
<keyword evidence="1" id="KW-1133">Transmembrane helix</keyword>
<dbReference type="EMBL" id="CALNXI010001821">
    <property type="protein sequence ID" value="CAH3177747.1"/>
    <property type="molecule type" value="Genomic_DNA"/>
</dbReference>
<feature type="transmembrane region" description="Helical" evidence="1">
    <location>
        <begin position="334"/>
        <end position="353"/>
    </location>
</feature>
<keyword evidence="1" id="KW-0472">Membrane</keyword>
<sequence length="354" mass="39986">MPSTTRAIKACFERKNEKRGPWNKQVGVQSYFKQTGVFVPVDPGICRDCRPIIDVKEKTLKDAQKTTLNVADISEGTGKIILDSPPVHSTPITPGGSFYLPPCEDTFSDVSFDDVQVSQNRPLHALNTYLVSRDVSPVRSQLQTSWEKTSGRTKRYYTRKASQGVAALIQDMTPHETGPLFRALCSSDALRRQLSDEEDSDEDNMDVTLMEALAECYQAASRWETRRQILSIMADKVRYKTLLKFIPGLTKYRFTEAKRRCLTYGRRAPVQSVRAPRTDVTFSQIEHFIAFITSSQIVQDLPFGERSITISNKETIKIPNVIRMMIPERVVKQYLATATSLVLSLLAAVLFCVF</sequence>
<reference evidence="2 3" key="1">
    <citation type="submission" date="2022-05" db="EMBL/GenBank/DDBJ databases">
        <authorList>
            <consortium name="Genoscope - CEA"/>
            <person name="William W."/>
        </authorList>
    </citation>
    <scope>NUCLEOTIDE SEQUENCE [LARGE SCALE GENOMIC DNA]</scope>
</reference>
<evidence type="ECO:0000313" key="2">
    <source>
        <dbReference type="EMBL" id="CAH3177747.1"/>
    </source>
</evidence>
<comment type="caution">
    <text evidence="2">The sequence shown here is derived from an EMBL/GenBank/DDBJ whole genome shotgun (WGS) entry which is preliminary data.</text>
</comment>
<protein>
    <recommendedName>
        <fullName evidence="4">Transmembrane protein</fullName>
    </recommendedName>
</protein>
<gene>
    <name evidence="2" type="ORF">PEVE_00011423</name>
</gene>